<dbReference type="Proteomes" id="UP000024837">
    <property type="component" value="Unassembled WGS sequence"/>
</dbReference>
<accession>W7I0L9</accession>
<sequence>MISRILQDVPYDGIDPSWVRRVGAAVCVPRVDATTLAPIPSTYNLLSPSGVYLTVRTTGTTPSLVPNREWVKRHAQLLGEQLLADPRWAGLVEIMLFDDGLGTGVDGAVELRAALEAMLSKGWIVPLRTEGDSLSQALARQGDDGWVEHA</sequence>
<evidence type="ECO:0000313" key="1">
    <source>
        <dbReference type="EMBL" id="EWC46012.1"/>
    </source>
</evidence>
<reference evidence="1 2" key="1">
    <citation type="submission" date="2013-05" db="EMBL/GenBank/DDBJ databases">
        <title>Drechslerella stenobrocha genome reveals carnivorous origination and mechanical trapping mechanism of predatory fungi.</title>
        <authorList>
            <person name="Liu X."/>
            <person name="Zhang W."/>
            <person name="Liu K."/>
        </authorList>
    </citation>
    <scope>NUCLEOTIDE SEQUENCE [LARGE SCALE GENOMIC DNA]</scope>
    <source>
        <strain evidence="1 2">248</strain>
    </source>
</reference>
<dbReference type="AlphaFoldDB" id="W7I0L9"/>
<dbReference type="EMBL" id="KI966422">
    <property type="protein sequence ID" value="EWC46012.1"/>
    <property type="molecule type" value="Genomic_DNA"/>
</dbReference>
<keyword evidence="2" id="KW-1185">Reference proteome</keyword>
<name>W7I0L9_9PEZI</name>
<dbReference type="OrthoDB" id="5355393at2759"/>
<gene>
    <name evidence="1" type="ORF">DRE_04805</name>
</gene>
<protein>
    <submittedName>
        <fullName evidence="1">Uncharacterized protein</fullName>
    </submittedName>
</protein>
<organism evidence="1 2">
    <name type="scientific">Drechslerella stenobrocha 248</name>
    <dbReference type="NCBI Taxonomy" id="1043628"/>
    <lineage>
        <taxon>Eukaryota</taxon>
        <taxon>Fungi</taxon>
        <taxon>Dikarya</taxon>
        <taxon>Ascomycota</taxon>
        <taxon>Pezizomycotina</taxon>
        <taxon>Orbiliomycetes</taxon>
        <taxon>Orbiliales</taxon>
        <taxon>Orbiliaceae</taxon>
        <taxon>Drechslerella</taxon>
    </lineage>
</organism>
<dbReference type="HOGENOM" id="CLU_1740496_0_0_1"/>
<evidence type="ECO:0000313" key="2">
    <source>
        <dbReference type="Proteomes" id="UP000024837"/>
    </source>
</evidence>
<proteinExistence type="predicted"/>